<dbReference type="InterPro" id="IPR006311">
    <property type="entry name" value="TAT_signal"/>
</dbReference>
<dbReference type="RefSeq" id="WP_184837672.1">
    <property type="nucleotide sequence ID" value="NZ_JACHMN010000002.1"/>
</dbReference>
<proteinExistence type="predicted"/>
<comment type="caution">
    <text evidence="2">The sequence shown here is derived from an EMBL/GenBank/DDBJ whole genome shotgun (WGS) entry which is preliminary data.</text>
</comment>
<evidence type="ECO:0000313" key="2">
    <source>
        <dbReference type="EMBL" id="MBB5870340.1"/>
    </source>
</evidence>
<dbReference type="Proteomes" id="UP000587527">
    <property type="component" value="Unassembled WGS sequence"/>
</dbReference>
<sequence>MQEETTPELNRRRLLRRAGTVAAGLGAAGVVTAVNAAPAAAAGSLGPTIITGTASETALVVTSPDGPALRIAPSPNSSLTSAEDVGSVVVDKYGDVSTVGFADGVSGAKQVNMLYSPTWATMVVPMQSYRYFDSYFTVAHGATPANPDFVARLASGNVTSSPGNAIPVAGNNPSLVIDLSEIFTLNYGVMAVQANLTVVGAAAGYAALWGEGDDWPGNSSINYVKGVGIANFTQTTIDYERLLRVKVTGTARVIIDIVGFVVSDYYSQFNDEFVSTGMKAKGVKGAKGAHGLQPRRPAPTR</sequence>
<protein>
    <submittedName>
        <fullName evidence="2">Uncharacterized protein</fullName>
    </submittedName>
</protein>
<keyword evidence="1" id="KW-0732">Signal</keyword>
<dbReference type="PROSITE" id="PS51318">
    <property type="entry name" value="TAT"/>
    <property type="match status" value="1"/>
</dbReference>
<dbReference type="EMBL" id="JACHMN010000002">
    <property type="protein sequence ID" value="MBB5870340.1"/>
    <property type="molecule type" value="Genomic_DNA"/>
</dbReference>
<keyword evidence="3" id="KW-1185">Reference proteome</keyword>
<gene>
    <name evidence="2" type="ORF">F4553_003719</name>
</gene>
<feature type="chain" id="PRO_5032403172" evidence="1">
    <location>
        <begin position="37"/>
        <end position="301"/>
    </location>
</feature>
<evidence type="ECO:0000256" key="1">
    <source>
        <dbReference type="SAM" id="SignalP"/>
    </source>
</evidence>
<dbReference type="AlphaFoldDB" id="A0A841BU93"/>
<accession>A0A841BU93</accession>
<name>A0A841BU93_9ACTN</name>
<evidence type="ECO:0000313" key="3">
    <source>
        <dbReference type="Proteomes" id="UP000587527"/>
    </source>
</evidence>
<feature type="signal peptide" evidence="1">
    <location>
        <begin position="1"/>
        <end position="36"/>
    </location>
</feature>
<organism evidence="2 3">
    <name type="scientific">Allocatelliglobosispora scoriae</name>
    <dbReference type="NCBI Taxonomy" id="643052"/>
    <lineage>
        <taxon>Bacteria</taxon>
        <taxon>Bacillati</taxon>
        <taxon>Actinomycetota</taxon>
        <taxon>Actinomycetes</taxon>
        <taxon>Micromonosporales</taxon>
        <taxon>Micromonosporaceae</taxon>
        <taxon>Allocatelliglobosispora</taxon>
    </lineage>
</organism>
<reference evidence="2 3" key="1">
    <citation type="submission" date="2020-08" db="EMBL/GenBank/DDBJ databases">
        <title>Sequencing the genomes of 1000 actinobacteria strains.</title>
        <authorList>
            <person name="Klenk H.-P."/>
        </authorList>
    </citation>
    <scope>NUCLEOTIDE SEQUENCE [LARGE SCALE GENOMIC DNA]</scope>
    <source>
        <strain evidence="2 3">DSM 45362</strain>
    </source>
</reference>